<keyword evidence="2" id="KW-1185">Reference proteome</keyword>
<dbReference type="AlphaFoldDB" id="A0A2V3ZVH7"/>
<reference evidence="1 2" key="1">
    <citation type="submission" date="2018-05" db="EMBL/GenBank/DDBJ databases">
        <title>Marinifilum breve JC075T sp. nov., a marine bacterium isolated from Yongle Blue Hole in the South China Sea.</title>
        <authorList>
            <person name="Fu T."/>
        </authorList>
    </citation>
    <scope>NUCLEOTIDE SEQUENCE [LARGE SCALE GENOMIC DNA]</scope>
    <source>
        <strain evidence="1 2">JC075</strain>
    </source>
</reference>
<protein>
    <submittedName>
        <fullName evidence="1">FUSC family protein</fullName>
    </submittedName>
</protein>
<dbReference type="EMBL" id="QFLI01000192">
    <property type="protein sequence ID" value="PXX89512.1"/>
    <property type="molecule type" value="Genomic_DNA"/>
</dbReference>
<name>A0A2V3ZVH7_9BACT</name>
<gene>
    <name evidence="1" type="ORF">DF185_23440</name>
</gene>
<feature type="non-terminal residue" evidence="1">
    <location>
        <position position="1"/>
    </location>
</feature>
<accession>A0A2V3ZVH7</accession>
<comment type="caution">
    <text evidence="1">The sequence shown here is derived from an EMBL/GenBank/DDBJ whole genome shotgun (WGS) entry which is preliminary data.</text>
</comment>
<dbReference type="Proteomes" id="UP000248079">
    <property type="component" value="Unassembled WGS sequence"/>
</dbReference>
<proteinExistence type="predicted"/>
<evidence type="ECO:0000313" key="1">
    <source>
        <dbReference type="EMBL" id="PXX89512.1"/>
    </source>
</evidence>
<sequence length="123" mass="14357">GMKVEILEKCASHLRAMLHALSHVHGEGYHIIMEDELRLLAKVTSQAMRDIGSKRIPDEQSLHDALVASQKKLETLRNEGATRRFYLQKMIQFFAFYHSAQFICEDLLRYARERKRINSKLTK</sequence>
<organism evidence="1 2">
    <name type="scientific">Marinifilum breve</name>
    <dbReference type="NCBI Taxonomy" id="2184082"/>
    <lineage>
        <taxon>Bacteria</taxon>
        <taxon>Pseudomonadati</taxon>
        <taxon>Bacteroidota</taxon>
        <taxon>Bacteroidia</taxon>
        <taxon>Marinilabiliales</taxon>
        <taxon>Marinifilaceae</taxon>
    </lineage>
</organism>
<evidence type="ECO:0000313" key="2">
    <source>
        <dbReference type="Proteomes" id="UP000248079"/>
    </source>
</evidence>
<feature type="non-terminal residue" evidence="1">
    <location>
        <position position="123"/>
    </location>
</feature>